<keyword evidence="5" id="KW-1133">Transmembrane helix</keyword>
<dbReference type="Proteomes" id="UP001642540">
    <property type="component" value="Unassembled WGS sequence"/>
</dbReference>
<dbReference type="EMBL" id="CAXLJM020000046">
    <property type="protein sequence ID" value="CAL8110972.1"/>
    <property type="molecule type" value="Genomic_DNA"/>
</dbReference>
<protein>
    <recommendedName>
        <fullName evidence="5">UDP-glucuronosyltransferase</fullName>
        <ecNumber evidence="5">2.4.1.17</ecNumber>
    </recommendedName>
</protein>
<comment type="similarity">
    <text evidence="1 4">Belongs to the UDP-glycosyltransferase family.</text>
</comment>
<evidence type="ECO:0000313" key="7">
    <source>
        <dbReference type="Proteomes" id="UP001642540"/>
    </source>
</evidence>
<reference evidence="6 7" key="1">
    <citation type="submission" date="2024-08" db="EMBL/GenBank/DDBJ databases">
        <authorList>
            <person name="Cucini C."/>
            <person name="Frati F."/>
        </authorList>
    </citation>
    <scope>NUCLEOTIDE SEQUENCE [LARGE SCALE GENOMIC DNA]</scope>
</reference>
<dbReference type="InterPro" id="IPR035595">
    <property type="entry name" value="UDP_glycos_trans_CS"/>
</dbReference>
<dbReference type="Gene3D" id="3.40.50.2000">
    <property type="entry name" value="Glycogen Phosphorylase B"/>
    <property type="match status" value="2"/>
</dbReference>
<dbReference type="CDD" id="cd03784">
    <property type="entry name" value="GT1_Gtf-like"/>
    <property type="match status" value="1"/>
</dbReference>
<keyword evidence="3 4" id="KW-0808">Transferase</keyword>
<dbReference type="PANTHER" id="PTHR48043:SF159">
    <property type="entry name" value="EG:EG0003.4 PROTEIN-RELATED"/>
    <property type="match status" value="1"/>
</dbReference>
<evidence type="ECO:0000256" key="3">
    <source>
        <dbReference type="ARBA" id="ARBA00022679"/>
    </source>
</evidence>
<evidence type="ECO:0000256" key="2">
    <source>
        <dbReference type="ARBA" id="ARBA00022676"/>
    </source>
</evidence>
<dbReference type="SUPFAM" id="SSF53756">
    <property type="entry name" value="UDP-Glycosyltransferase/glycogen phosphorylase"/>
    <property type="match status" value="1"/>
</dbReference>
<dbReference type="EC" id="2.4.1.17" evidence="5"/>
<dbReference type="InterPro" id="IPR050271">
    <property type="entry name" value="UDP-glycosyltransferase"/>
</dbReference>
<keyword evidence="2 4" id="KW-0328">Glycosyltransferase</keyword>
<keyword evidence="5" id="KW-0472">Membrane</keyword>
<dbReference type="Pfam" id="PF00201">
    <property type="entry name" value="UDPGT"/>
    <property type="match status" value="1"/>
</dbReference>
<accession>A0ABP1QWA8</accession>
<comment type="catalytic activity">
    <reaction evidence="5">
        <text>glucuronate acceptor + UDP-alpha-D-glucuronate = acceptor beta-D-glucuronoside + UDP + H(+)</text>
        <dbReference type="Rhea" id="RHEA:21032"/>
        <dbReference type="ChEBI" id="CHEBI:15378"/>
        <dbReference type="ChEBI" id="CHEBI:58052"/>
        <dbReference type="ChEBI" id="CHEBI:58223"/>
        <dbReference type="ChEBI" id="CHEBI:132367"/>
        <dbReference type="ChEBI" id="CHEBI:132368"/>
        <dbReference type="EC" id="2.4.1.17"/>
    </reaction>
</comment>
<keyword evidence="7" id="KW-1185">Reference proteome</keyword>
<sequence length="531" mass="60552">MKSQSYYVCAVLFLNTLAGSSVSGSNILFFHAVSTASHRTAIWPLAEKLADSGHNVTYIFPVERKMGSHPKIEELTPSKMVPLVAEFVDFDINMRLNDKVDEWAYAVFSRSLEFCEAFYDSPEIQEWLARPGLHYDLVMLDILSECAYGLVYKFKAKHILFFPTSSPPFLFDGIGIVPETSSIPDVSSLYKPSEMNFMARVQNTIMTILWRFGYLYFFKDVVPIIEEKLDITNFPAITEFEKNTSLVLVNHHFVEDYPRSLPPMVVPFSGIGCNSKNSKTETSPLPKDISSFIGNSEDVIYVSFGSAVVVSSMPISLREEFFEAFKALPKIKFLWRWTGDIPSETPKNAMLLPWFPQRQILTHPKIRGFVTQGGRPSTHEALCYAVPLITIPMFADQDFNANRLESIGAAIQIDIKNMSSALLKASIEELIQNQQRKSRMVELSNMFKDHPIDPLENVLYWVEYVLRYDTSLLKPLGINQTWYQRRLLDVYAFISIVLLGVTGFVMFITVFIAKFALRLISARLHKRVKKE</sequence>
<gene>
    <name evidence="6" type="ORF">ODALV1_LOCUS14607</name>
</gene>
<comment type="caution">
    <text evidence="6">The sequence shown here is derived from an EMBL/GenBank/DDBJ whole genome shotgun (WGS) entry which is preliminary data.</text>
</comment>
<evidence type="ECO:0000256" key="1">
    <source>
        <dbReference type="ARBA" id="ARBA00009995"/>
    </source>
</evidence>
<organism evidence="6 7">
    <name type="scientific">Orchesella dallaii</name>
    <dbReference type="NCBI Taxonomy" id="48710"/>
    <lineage>
        <taxon>Eukaryota</taxon>
        <taxon>Metazoa</taxon>
        <taxon>Ecdysozoa</taxon>
        <taxon>Arthropoda</taxon>
        <taxon>Hexapoda</taxon>
        <taxon>Collembola</taxon>
        <taxon>Entomobryomorpha</taxon>
        <taxon>Entomobryoidea</taxon>
        <taxon>Orchesellidae</taxon>
        <taxon>Orchesellinae</taxon>
        <taxon>Orchesella</taxon>
    </lineage>
</organism>
<dbReference type="InterPro" id="IPR002213">
    <property type="entry name" value="UDP_glucos_trans"/>
</dbReference>
<evidence type="ECO:0000313" key="6">
    <source>
        <dbReference type="EMBL" id="CAL8110972.1"/>
    </source>
</evidence>
<name>A0ABP1QWA8_9HEXA</name>
<evidence type="ECO:0000256" key="5">
    <source>
        <dbReference type="RuleBase" id="RU362059"/>
    </source>
</evidence>
<keyword evidence="5" id="KW-0812">Transmembrane</keyword>
<evidence type="ECO:0000256" key="4">
    <source>
        <dbReference type="RuleBase" id="RU003718"/>
    </source>
</evidence>
<feature type="transmembrane region" description="Helical" evidence="5">
    <location>
        <begin position="490"/>
        <end position="517"/>
    </location>
</feature>
<proteinExistence type="inferred from homology"/>
<comment type="subcellular location">
    <subcellularLocation>
        <location evidence="5">Membrane</location>
        <topology evidence="5">Single-pass membrane protein</topology>
    </subcellularLocation>
</comment>
<dbReference type="PANTHER" id="PTHR48043">
    <property type="entry name" value="EG:EG0003.4 PROTEIN-RELATED"/>
    <property type="match status" value="1"/>
</dbReference>
<dbReference type="PROSITE" id="PS00375">
    <property type="entry name" value="UDPGT"/>
    <property type="match status" value="1"/>
</dbReference>